<evidence type="ECO:0000256" key="2">
    <source>
        <dbReference type="ARBA" id="ARBA00022516"/>
    </source>
</evidence>
<evidence type="ECO:0000256" key="9">
    <source>
        <dbReference type="HAMAP-Rule" id="MF_01815"/>
    </source>
</evidence>
<dbReference type="InterPro" id="IPR013751">
    <property type="entry name" value="ACP_syn_III_N"/>
</dbReference>
<comment type="subunit">
    <text evidence="9">Homodimer.</text>
</comment>
<dbReference type="PANTHER" id="PTHR43091:SF1">
    <property type="entry name" value="BETA-KETOACYL-[ACYL-CARRIER-PROTEIN] SYNTHASE III, CHLOROPLASTIC"/>
    <property type="match status" value="1"/>
</dbReference>
<reference evidence="12" key="1">
    <citation type="submission" date="2022-08" db="EMBL/GenBank/DDBJ databases">
        <title>The complete genome sequence of the thermophilic bacterium Laceyella sacchari FBKL4.010 reveals the basis for tetramethylpyrazine biosynthesis in Moutai-flavor Daqu.</title>
        <authorList>
            <person name="Li D."/>
            <person name="Huang W."/>
            <person name="Wang C."/>
            <person name="Qiu S."/>
        </authorList>
    </citation>
    <scope>NUCLEOTIDE SEQUENCE</scope>
    <source>
        <strain evidence="12">FBKL4.014</strain>
    </source>
</reference>
<keyword evidence="2 9" id="KW-0444">Lipid biosynthesis</keyword>
<evidence type="ECO:0000256" key="3">
    <source>
        <dbReference type="ARBA" id="ARBA00022679"/>
    </source>
</evidence>
<evidence type="ECO:0000259" key="11">
    <source>
        <dbReference type="Pfam" id="PF08545"/>
    </source>
</evidence>
<dbReference type="EC" id="2.3.1.180" evidence="9"/>
<keyword evidence="3 9" id="KW-0808">Transferase</keyword>
<keyword evidence="6 9" id="KW-0275">Fatty acid biosynthesis</keyword>
<comment type="function">
    <text evidence="9">Catalyzes the condensation reaction of fatty acid synthesis by the addition to an acyl acceptor of two carbons from malonyl-ACP. Catalyzes the first condensation reaction which initiates fatty acid synthesis and may therefore play a role in governing the total rate of fatty acid production. Possesses both acetoacetyl-ACP synthase and acetyl transacylase activities. Its substrate specificity determines the biosynthesis of branched-chain and/or straight-chain of fatty acids.</text>
</comment>
<evidence type="ECO:0000256" key="8">
    <source>
        <dbReference type="ARBA" id="ARBA00023315"/>
    </source>
</evidence>
<feature type="region of interest" description="ACP-binding" evidence="9">
    <location>
        <begin position="272"/>
        <end position="276"/>
    </location>
</feature>
<keyword evidence="7 9" id="KW-0511">Multifunctional enzyme</keyword>
<dbReference type="RefSeq" id="WP_132222984.1">
    <property type="nucleotide sequence ID" value="NZ_CP103866.1"/>
</dbReference>
<dbReference type="EMBL" id="CP103866">
    <property type="protein sequence ID" value="UWE05228.1"/>
    <property type="molecule type" value="Genomic_DNA"/>
</dbReference>
<dbReference type="HAMAP" id="MF_01815">
    <property type="entry name" value="FabH"/>
    <property type="match status" value="1"/>
</dbReference>
<dbReference type="InterPro" id="IPR013747">
    <property type="entry name" value="ACP_syn_III_C"/>
</dbReference>
<dbReference type="InterPro" id="IPR004655">
    <property type="entry name" value="FabH"/>
</dbReference>
<evidence type="ECO:0000256" key="1">
    <source>
        <dbReference type="ARBA" id="ARBA00008642"/>
    </source>
</evidence>
<keyword evidence="9" id="KW-0963">Cytoplasm</keyword>
<evidence type="ECO:0000256" key="7">
    <source>
        <dbReference type="ARBA" id="ARBA00023268"/>
    </source>
</evidence>
<name>A0ABY5U6E5_LACSH</name>
<organism evidence="12 13">
    <name type="scientific">Laceyella sacchari</name>
    <name type="common">Thermoactinomyces thalpophilus</name>
    <dbReference type="NCBI Taxonomy" id="37482"/>
    <lineage>
        <taxon>Bacteria</taxon>
        <taxon>Bacillati</taxon>
        <taxon>Bacillota</taxon>
        <taxon>Bacilli</taxon>
        <taxon>Bacillales</taxon>
        <taxon>Thermoactinomycetaceae</taxon>
        <taxon>Laceyella</taxon>
    </lineage>
</organism>
<keyword evidence="13" id="KW-1185">Reference proteome</keyword>
<feature type="active site" evidence="9">
    <location>
        <position position="271"/>
    </location>
</feature>
<evidence type="ECO:0000313" key="13">
    <source>
        <dbReference type="Proteomes" id="UP001058650"/>
    </source>
</evidence>
<dbReference type="NCBIfam" id="NF006829">
    <property type="entry name" value="PRK09352.1"/>
    <property type="match status" value="1"/>
</dbReference>
<feature type="active site" evidence="9">
    <location>
        <position position="131"/>
    </location>
</feature>
<proteinExistence type="inferred from homology"/>
<dbReference type="Pfam" id="PF08545">
    <property type="entry name" value="ACP_syn_III"/>
    <property type="match status" value="1"/>
</dbReference>
<dbReference type="CDD" id="cd00830">
    <property type="entry name" value="KAS_III"/>
    <property type="match status" value="1"/>
</dbReference>
<dbReference type="PANTHER" id="PTHR43091">
    <property type="entry name" value="3-OXOACYL-[ACYL-CARRIER-PROTEIN] SYNTHASE"/>
    <property type="match status" value="1"/>
</dbReference>
<evidence type="ECO:0000313" key="12">
    <source>
        <dbReference type="EMBL" id="UWE05228.1"/>
    </source>
</evidence>
<dbReference type="Proteomes" id="UP001058650">
    <property type="component" value="Chromosome"/>
</dbReference>
<evidence type="ECO:0000256" key="5">
    <source>
        <dbReference type="ARBA" id="ARBA00023098"/>
    </source>
</evidence>
<comment type="catalytic activity">
    <reaction evidence="9">
        <text>malonyl-[ACP] + acetyl-CoA + H(+) = 3-oxobutanoyl-[ACP] + CO2 + CoA</text>
        <dbReference type="Rhea" id="RHEA:12080"/>
        <dbReference type="Rhea" id="RHEA-COMP:9623"/>
        <dbReference type="Rhea" id="RHEA-COMP:9625"/>
        <dbReference type="ChEBI" id="CHEBI:15378"/>
        <dbReference type="ChEBI" id="CHEBI:16526"/>
        <dbReference type="ChEBI" id="CHEBI:57287"/>
        <dbReference type="ChEBI" id="CHEBI:57288"/>
        <dbReference type="ChEBI" id="CHEBI:78449"/>
        <dbReference type="ChEBI" id="CHEBI:78450"/>
        <dbReference type="EC" id="2.3.1.180"/>
    </reaction>
</comment>
<comment type="similarity">
    <text evidence="1 9">Belongs to the thiolase-like superfamily. FabH family.</text>
</comment>
<dbReference type="NCBIfam" id="TIGR00747">
    <property type="entry name" value="fabH"/>
    <property type="match status" value="1"/>
</dbReference>
<dbReference type="Pfam" id="PF08541">
    <property type="entry name" value="ACP_syn_III_C"/>
    <property type="match status" value="1"/>
</dbReference>
<protein>
    <recommendedName>
        <fullName evidence="9">Beta-ketoacyl-[acyl-carrier-protein] synthase III</fullName>
        <shortName evidence="9">Beta-ketoacyl-ACP synthase III</shortName>
        <shortName evidence="9">KAS III</shortName>
        <ecNumber evidence="9">2.3.1.180</ecNumber>
    </recommendedName>
    <alternativeName>
        <fullName evidence="9">3-oxoacyl-[acyl-carrier-protein] synthase 3</fullName>
    </alternativeName>
    <alternativeName>
        <fullName evidence="9">3-oxoacyl-[acyl-carrier-protein] synthase III</fullName>
    </alternativeName>
</protein>
<gene>
    <name evidence="9" type="primary">fabH</name>
    <name evidence="12" type="ORF">NYR52_10820</name>
</gene>
<sequence length="347" mass="37067">MSWFNWKRNFRVGEESDGVGAVGILGTGAYVPEKVLTNADLEKMVDTNDEWIVSRTGIRERRIAAPDQASSDLAVIAAERALAHAGLTADQLDLIIVATVTPDMSFPATACLVQDKLGATKAATFDLSAACTGFLYGVSTAAQFIQNGMYKYALVIGVECLSRIVDWSDRNTCVLFGDGAGAAVLGPVEDGYGFLSYELGGDGSGKDLLKLEAGGSRKPASQQTLDERLHFIYMNGREVFKFAVRVLGNATEEALAKAGLGREDIDFLIPHQANIRIIESAVKRFGLTEDKVVVNLDRYGNMSSASVPVALDEAVKSGKIKKGDTLALCGFGGGLTWGATILKWALD</sequence>
<evidence type="ECO:0000256" key="6">
    <source>
        <dbReference type="ARBA" id="ARBA00023160"/>
    </source>
</evidence>
<comment type="domain">
    <text evidence="9">The last Arg residue of the ACP-binding site is essential for the weak association between ACP/AcpP and FabH.</text>
</comment>
<comment type="subcellular location">
    <subcellularLocation>
        <location evidence="9">Cytoplasm</location>
    </subcellularLocation>
</comment>
<feature type="active site" evidence="9">
    <location>
        <position position="301"/>
    </location>
</feature>
<accession>A0ABY5U6E5</accession>
<evidence type="ECO:0000256" key="4">
    <source>
        <dbReference type="ARBA" id="ARBA00022832"/>
    </source>
</evidence>
<comment type="pathway">
    <text evidence="9">Lipid metabolism; fatty acid biosynthesis.</text>
</comment>
<dbReference type="SUPFAM" id="SSF53901">
    <property type="entry name" value="Thiolase-like"/>
    <property type="match status" value="1"/>
</dbReference>
<keyword evidence="4 9" id="KW-0276">Fatty acid metabolism</keyword>
<feature type="domain" description="Beta-ketoacyl-[acyl-carrier-protein] synthase III C-terminal" evidence="10">
    <location>
        <begin position="255"/>
        <end position="344"/>
    </location>
</feature>
<feature type="domain" description="Beta-ketoacyl-[acyl-carrier-protein] synthase III N-terminal" evidence="11">
    <location>
        <begin position="125"/>
        <end position="203"/>
    </location>
</feature>
<keyword evidence="5 9" id="KW-0443">Lipid metabolism</keyword>
<dbReference type="Gene3D" id="3.40.47.10">
    <property type="match status" value="1"/>
</dbReference>
<evidence type="ECO:0000259" key="10">
    <source>
        <dbReference type="Pfam" id="PF08541"/>
    </source>
</evidence>
<dbReference type="InterPro" id="IPR016039">
    <property type="entry name" value="Thiolase-like"/>
</dbReference>
<keyword evidence="8 9" id="KW-0012">Acyltransferase</keyword>